<dbReference type="OrthoDB" id="9875175at2"/>
<evidence type="ECO:0008006" key="4">
    <source>
        <dbReference type="Google" id="ProtNLM"/>
    </source>
</evidence>
<feature type="signal peptide" evidence="1">
    <location>
        <begin position="1"/>
        <end position="24"/>
    </location>
</feature>
<proteinExistence type="predicted"/>
<dbReference type="Proteomes" id="UP000183975">
    <property type="component" value="Unassembled WGS sequence"/>
</dbReference>
<dbReference type="PROSITE" id="PS51257">
    <property type="entry name" value="PROKAR_LIPOPROTEIN"/>
    <property type="match status" value="1"/>
</dbReference>
<sequence>MKNMKLYMLCGVLVLGLAACQAQKEPVTPLPTGEAAVEAQASVFQSLRMANGNALAVSLEATPTETETPFFYIEAARDTEVTLYYNFTKEAGDAQIGCYAESSKEKMSVPLDSSAVTEEVNNEMTISLQKGMNVFYITGDGCACNLSCEISGMDGKDIYYADTKPKDIAP</sequence>
<dbReference type="RefSeq" id="WP_072852212.1">
    <property type="nucleotide sequence ID" value="NZ_FRAH01000049.1"/>
</dbReference>
<dbReference type="AlphaFoldDB" id="A0A1M6VU62"/>
<reference evidence="2 3" key="1">
    <citation type="submission" date="2016-11" db="EMBL/GenBank/DDBJ databases">
        <authorList>
            <person name="Jaros S."/>
            <person name="Januszkiewicz K."/>
            <person name="Wedrychowicz H."/>
        </authorList>
    </citation>
    <scope>NUCLEOTIDE SEQUENCE [LARGE SCALE GENOMIC DNA]</scope>
    <source>
        <strain evidence="2 3">DSM 14214</strain>
    </source>
</reference>
<protein>
    <recommendedName>
        <fullName evidence="4">Lipoprotein</fullName>
    </recommendedName>
</protein>
<organism evidence="2 3">
    <name type="scientific">Anaerotignum lactatifermentans DSM 14214</name>
    <dbReference type="NCBI Taxonomy" id="1121323"/>
    <lineage>
        <taxon>Bacteria</taxon>
        <taxon>Bacillati</taxon>
        <taxon>Bacillota</taxon>
        <taxon>Clostridia</taxon>
        <taxon>Lachnospirales</taxon>
        <taxon>Anaerotignaceae</taxon>
        <taxon>Anaerotignum</taxon>
    </lineage>
</organism>
<dbReference type="EMBL" id="FRAH01000049">
    <property type="protein sequence ID" value="SHK84987.1"/>
    <property type="molecule type" value="Genomic_DNA"/>
</dbReference>
<evidence type="ECO:0000256" key="1">
    <source>
        <dbReference type="SAM" id="SignalP"/>
    </source>
</evidence>
<name>A0A1M6VU62_9FIRM</name>
<evidence type="ECO:0000313" key="2">
    <source>
        <dbReference type="EMBL" id="SHK84987.1"/>
    </source>
</evidence>
<gene>
    <name evidence="2" type="ORF">SAMN02745138_02454</name>
</gene>
<feature type="chain" id="PRO_5012680681" description="Lipoprotein" evidence="1">
    <location>
        <begin position="25"/>
        <end position="170"/>
    </location>
</feature>
<evidence type="ECO:0000313" key="3">
    <source>
        <dbReference type="Proteomes" id="UP000183975"/>
    </source>
</evidence>
<accession>A0A1M6VU62</accession>
<keyword evidence="3" id="KW-1185">Reference proteome</keyword>
<keyword evidence="1" id="KW-0732">Signal</keyword>